<sequence>MYSRLSIVMFPILLVALIGAGVWGYLEHQEKNSILIKAENQYQRAFHDLSFHVNKLHSELGNTLAVNTASQDSYKKGLINVWRITSQAQSEINQLPLTLLPFNKTEEFLANMANFSYRAALRDLNKQPLTQEELGTLNALYQHSSEISTNLRDMQSKVLTNNLRWMDVETALATEKEPLDNAIIDGFQTMDKKVSEYSDVKWSPSVMNIYQKRDMKMLSGNDATAEEIRRKAAQFLNLQDPSVLQVVENGAGTEFHSFSVTAPRNQSSDGVHMDYSTKGGQLLWFAAPRDVTEKKLDVRKARDTAAEFLDSHDYKNMTAVSYDEYNNNANITFASRKNDVINYLDKVSVKVALDNGEILGLQATDYVFDHKDREHKAPKLTAEEARKSLNPNLKVDKEAKALIRNDAQEEVLCYEYTGRINGGVYRIYINGETGTEEKIDRLGKDEQQVTQS</sequence>
<keyword evidence="1" id="KW-0812">Transmembrane</keyword>
<protein>
    <submittedName>
        <fullName evidence="4">Germination protein YpeB</fullName>
    </submittedName>
</protein>
<dbReference type="Pfam" id="PF20769">
    <property type="entry name" value="YPEB_N"/>
    <property type="match status" value="1"/>
</dbReference>
<reference evidence="5" key="1">
    <citation type="journal article" date="2019" name="Int. J. Syst. Evol. Microbiol.">
        <title>The Global Catalogue of Microorganisms (GCM) 10K type strain sequencing project: providing services to taxonomists for standard genome sequencing and annotation.</title>
        <authorList>
            <consortium name="The Broad Institute Genomics Platform"/>
            <consortium name="The Broad Institute Genome Sequencing Center for Infectious Disease"/>
            <person name="Wu L."/>
            <person name="Ma J."/>
        </authorList>
    </citation>
    <scope>NUCLEOTIDE SEQUENCE [LARGE SCALE GENOMIC DNA]</scope>
    <source>
        <strain evidence="5">CCUG 53270</strain>
    </source>
</reference>
<dbReference type="Proteomes" id="UP001597180">
    <property type="component" value="Unassembled WGS sequence"/>
</dbReference>
<proteinExistence type="predicted"/>
<keyword evidence="5" id="KW-1185">Reference proteome</keyword>
<keyword evidence="1" id="KW-1133">Transmembrane helix</keyword>
<organism evidence="4 5">
    <name type="scientific">Paenibacillus vulneris</name>
    <dbReference type="NCBI Taxonomy" id="1133364"/>
    <lineage>
        <taxon>Bacteria</taxon>
        <taxon>Bacillati</taxon>
        <taxon>Bacillota</taxon>
        <taxon>Bacilli</taxon>
        <taxon>Bacillales</taxon>
        <taxon>Paenibacillaceae</taxon>
        <taxon>Paenibacillus</taxon>
    </lineage>
</organism>
<name>A0ABW3UUY4_9BACL</name>
<evidence type="ECO:0000313" key="5">
    <source>
        <dbReference type="Proteomes" id="UP001597180"/>
    </source>
</evidence>
<evidence type="ECO:0000259" key="2">
    <source>
        <dbReference type="Pfam" id="PF14620"/>
    </source>
</evidence>
<dbReference type="EMBL" id="JBHTLU010000044">
    <property type="protein sequence ID" value="MFD1224287.1"/>
    <property type="molecule type" value="Genomic_DNA"/>
</dbReference>
<dbReference type="InterPro" id="IPR048402">
    <property type="entry name" value="YpeB_N"/>
</dbReference>
<feature type="domain" description="Sporulation protein YpeB PepSY1 and PepSY2" evidence="2">
    <location>
        <begin position="185"/>
        <end position="374"/>
    </location>
</feature>
<dbReference type="RefSeq" id="WP_345593082.1">
    <property type="nucleotide sequence ID" value="NZ_BAABJG010000041.1"/>
</dbReference>
<gene>
    <name evidence="4" type="primary">ypeB</name>
    <name evidence="4" type="ORF">ACFQ4B_29700</name>
</gene>
<keyword evidence="1" id="KW-0472">Membrane</keyword>
<evidence type="ECO:0000313" key="4">
    <source>
        <dbReference type="EMBL" id="MFD1224287.1"/>
    </source>
</evidence>
<accession>A0ABW3UUY4</accession>
<comment type="caution">
    <text evidence="4">The sequence shown here is derived from an EMBL/GenBank/DDBJ whole genome shotgun (WGS) entry which is preliminary data.</text>
</comment>
<dbReference type="NCBIfam" id="TIGR02889">
    <property type="entry name" value="spore_YpeB"/>
    <property type="match status" value="1"/>
</dbReference>
<dbReference type="Pfam" id="PF14620">
    <property type="entry name" value="YPEB_PepSY1-2"/>
    <property type="match status" value="1"/>
</dbReference>
<feature type="domain" description="Sporulation protein YpeB N-terminal" evidence="3">
    <location>
        <begin position="30"/>
        <end position="167"/>
    </location>
</feature>
<evidence type="ECO:0000256" key="1">
    <source>
        <dbReference type="SAM" id="Phobius"/>
    </source>
</evidence>
<feature type="transmembrane region" description="Helical" evidence="1">
    <location>
        <begin position="7"/>
        <end position="26"/>
    </location>
</feature>
<dbReference type="InterPro" id="IPR014239">
    <property type="entry name" value="YpeB_PepSY1-2"/>
</dbReference>
<evidence type="ECO:0000259" key="3">
    <source>
        <dbReference type="Pfam" id="PF20769"/>
    </source>
</evidence>